<keyword evidence="3" id="KW-1185">Reference proteome</keyword>
<dbReference type="Pfam" id="PF06985">
    <property type="entry name" value="HET"/>
    <property type="match status" value="1"/>
</dbReference>
<accession>A0AA40ELY6</accession>
<evidence type="ECO:0000259" key="1">
    <source>
        <dbReference type="Pfam" id="PF06985"/>
    </source>
</evidence>
<comment type="caution">
    <text evidence="2">The sequence shown here is derived from an EMBL/GenBank/DDBJ whole genome shotgun (WGS) entry which is preliminary data.</text>
</comment>
<name>A0AA40ELY6_9PEZI</name>
<dbReference type="AlphaFoldDB" id="A0AA40ELY6"/>
<evidence type="ECO:0000313" key="3">
    <source>
        <dbReference type="Proteomes" id="UP001172159"/>
    </source>
</evidence>
<proteinExistence type="predicted"/>
<evidence type="ECO:0000313" key="2">
    <source>
        <dbReference type="EMBL" id="KAK0741801.1"/>
    </source>
</evidence>
<sequence length="64" mass="7228">RDAIDITRHLGLNYLWIDSLCILQCCEEDWRHESAAMTEVYGNAHINIAATSAEDGRSGCFTNR</sequence>
<dbReference type="EMBL" id="JAUKTV010000003">
    <property type="protein sequence ID" value="KAK0741801.1"/>
    <property type="molecule type" value="Genomic_DNA"/>
</dbReference>
<gene>
    <name evidence="2" type="ORF">B0T21DRAFT_255360</name>
</gene>
<feature type="non-terminal residue" evidence="2">
    <location>
        <position position="1"/>
    </location>
</feature>
<feature type="domain" description="Heterokaryon incompatibility" evidence="1">
    <location>
        <begin position="1"/>
        <end position="62"/>
    </location>
</feature>
<dbReference type="Proteomes" id="UP001172159">
    <property type="component" value="Unassembled WGS sequence"/>
</dbReference>
<reference evidence="2" key="1">
    <citation type="submission" date="2023-06" db="EMBL/GenBank/DDBJ databases">
        <title>Genome-scale phylogeny and comparative genomics of the fungal order Sordariales.</title>
        <authorList>
            <consortium name="Lawrence Berkeley National Laboratory"/>
            <person name="Hensen N."/>
            <person name="Bonometti L."/>
            <person name="Westerberg I."/>
            <person name="Brannstrom I.O."/>
            <person name="Guillou S."/>
            <person name="Cros-Aarteil S."/>
            <person name="Calhoun S."/>
            <person name="Haridas S."/>
            <person name="Kuo A."/>
            <person name="Mondo S."/>
            <person name="Pangilinan J."/>
            <person name="Riley R."/>
            <person name="Labutti K."/>
            <person name="Andreopoulos B."/>
            <person name="Lipzen A."/>
            <person name="Chen C."/>
            <person name="Yanf M."/>
            <person name="Daum C."/>
            <person name="Ng V."/>
            <person name="Clum A."/>
            <person name="Steindorff A."/>
            <person name="Ohm R."/>
            <person name="Martin F."/>
            <person name="Silar P."/>
            <person name="Natvig D."/>
            <person name="Lalanne C."/>
            <person name="Gautier V."/>
            <person name="Ament-Velasquez S.L."/>
            <person name="Kruys A."/>
            <person name="Hutchinson M.I."/>
            <person name="Powell A.J."/>
            <person name="Barry K."/>
            <person name="Miller A.N."/>
            <person name="Grigoriev I.V."/>
            <person name="Debuchy R."/>
            <person name="Gladieux P."/>
            <person name="Thoren M.H."/>
            <person name="Johannesson H."/>
        </authorList>
    </citation>
    <scope>NUCLEOTIDE SEQUENCE</scope>
    <source>
        <strain evidence="2">CBS 540.89</strain>
    </source>
</reference>
<feature type="non-terminal residue" evidence="2">
    <location>
        <position position="64"/>
    </location>
</feature>
<organism evidence="2 3">
    <name type="scientific">Apiosordaria backusii</name>
    <dbReference type="NCBI Taxonomy" id="314023"/>
    <lineage>
        <taxon>Eukaryota</taxon>
        <taxon>Fungi</taxon>
        <taxon>Dikarya</taxon>
        <taxon>Ascomycota</taxon>
        <taxon>Pezizomycotina</taxon>
        <taxon>Sordariomycetes</taxon>
        <taxon>Sordariomycetidae</taxon>
        <taxon>Sordariales</taxon>
        <taxon>Lasiosphaeriaceae</taxon>
        <taxon>Apiosordaria</taxon>
    </lineage>
</organism>
<protein>
    <recommendedName>
        <fullName evidence="1">Heterokaryon incompatibility domain-containing protein</fullName>
    </recommendedName>
</protein>
<dbReference type="PANTHER" id="PTHR33112:SF16">
    <property type="entry name" value="HETEROKARYON INCOMPATIBILITY DOMAIN-CONTAINING PROTEIN"/>
    <property type="match status" value="1"/>
</dbReference>
<dbReference type="PANTHER" id="PTHR33112">
    <property type="entry name" value="DOMAIN PROTEIN, PUTATIVE-RELATED"/>
    <property type="match status" value="1"/>
</dbReference>
<dbReference type="InterPro" id="IPR010730">
    <property type="entry name" value="HET"/>
</dbReference>